<dbReference type="AlphaFoldDB" id="A0A549T701"/>
<reference evidence="1 2" key="1">
    <citation type="submission" date="2019-07" db="EMBL/GenBank/DDBJ databases">
        <title>Ln-dependent methylotrophs.</title>
        <authorList>
            <person name="Tani A."/>
        </authorList>
    </citation>
    <scope>NUCLEOTIDE SEQUENCE [LARGE SCALE GENOMIC DNA]</scope>
    <source>
        <strain evidence="1 2">SM12</strain>
    </source>
</reference>
<dbReference type="Proteomes" id="UP000316801">
    <property type="component" value="Unassembled WGS sequence"/>
</dbReference>
<keyword evidence="2" id="KW-1185">Reference proteome</keyword>
<dbReference type="RefSeq" id="WP_185969869.1">
    <property type="nucleotide sequence ID" value="NZ_VJMG01000041.1"/>
</dbReference>
<evidence type="ECO:0000313" key="1">
    <source>
        <dbReference type="EMBL" id="TRL37616.1"/>
    </source>
</evidence>
<dbReference type="EMBL" id="VJMG01000041">
    <property type="protein sequence ID" value="TRL37616.1"/>
    <property type="molecule type" value="Genomic_DNA"/>
</dbReference>
<name>A0A549T701_9HYPH</name>
<proteinExistence type="predicted"/>
<comment type="caution">
    <text evidence="1">The sequence shown here is derived from an EMBL/GenBank/DDBJ whole genome shotgun (WGS) entry which is preliminary data.</text>
</comment>
<sequence>MMIGLSLGLTLGNPILNQGNRRKQPAQIVKQAIQKSSRITAKVNGKSAVLEPYALYKLNGATLLNAVVIYSEAKRLRKFKAQDFDLSVLTEITVTEDAFFPNWAFNADALPPEVIASVKLVEYGQDAQHTDA</sequence>
<evidence type="ECO:0000313" key="2">
    <source>
        <dbReference type="Proteomes" id="UP000316801"/>
    </source>
</evidence>
<organism evidence="1 2">
    <name type="scientific">Rhizobium straminoryzae</name>
    <dbReference type="NCBI Taxonomy" id="1387186"/>
    <lineage>
        <taxon>Bacteria</taxon>
        <taxon>Pseudomonadati</taxon>
        <taxon>Pseudomonadota</taxon>
        <taxon>Alphaproteobacteria</taxon>
        <taxon>Hyphomicrobiales</taxon>
        <taxon>Rhizobiaceae</taxon>
        <taxon>Rhizobium/Agrobacterium group</taxon>
        <taxon>Rhizobium</taxon>
    </lineage>
</organism>
<protein>
    <submittedName>
        <fullName evidence="1">Uncharacterized protein</fullName>
    </submittedName>
</protein>
<gene>
    <name evidence="1" type="ORF">FNA46_14825</name>
</gene>
<accession>A0A549T701</accession>